<dbReference type="EMBL" id="CP106877">
    <property type="protein sequence ID" value="WAA12819.1"/>
    <property type="molecule type" value="Genomic_DNA"/>
</dbReference>
<protein>
    <recommendedName>
        <fullName evidence="3">Antitoxin</fullName>
    </recommendedName>
</protein>
<dbReference type="Proteomes" id="UP001164726">
    <property type="component" value="Chromosome"/>
</dbReference>
<evidence type="ECO:0000313" key="2">
    <source>
        <dbReference type="Proteomes" id="UP001164726"/>
    </source>
</evidence>
<name>A0A9E8M206_9BACI</name>
<gene>
    <name evidence="1" type="ORF">OE105_01355</name>
</gene>
<keyword evidence="2" id="KW-1185">Reference proteome</keyword>
<dbReference type="AlphaFoldDB" id="A0A9E8M206"/>
<evidence type="ECO:0000313" key="1">
    <source>
        <dbReference type="EMBL" id="WAA12819.1"/>
    </source>
</evidence>
<accession>A0A9E8M206</accession>
<evidence type="ECO:0008006" key="3">
    <source>
        <dbReference type="Google" id="ProtNLM"/>
    </source>
</evidence>
<dbReference type="KEGG" id="fhl:OE105_01355"/>
<organism evidence="1 2">
    <name type="scientific">Fervidibacillus halotolerans</name>
    <dbReference type="NCBI Taxonomy" id="2980027"/>
    <lineage>
        <taxon>Bacteria</taxon>
        <taxon>Bacillati</taxon>
        <taxon>Bacillota</taxon>
        <taxon>Bacilli</taxon>
        <taxon>Bacillales</taxon>
        <taxon>Bacillaceae</taxon>
        <taxon>Fervidibacillus</taxon>
    </lineage>
</organism>
<proteinExistence type="predicted"/>
<dbReference type="RefSeq" id="WP_275420951.1">
    <property type="nucleotide sequence ID" value="NZ_CP106877.1"/>
</dbReference>
<reference evidence="1" key="1">
    <citation type="submission" date="2022-09" db="EMBL/GenBank/DDBJ databases">
        <title>Complete Genomes of Fervidibacillus albus and Fervidibacillus halotolerans isolated from tidal flat sediments.</title>
        <authorList>
            <person name="Kwon K.K."/>
            <person name="Yang S.-H."/>
            <person name="Park M.J."/>
            <person name="Oh H.-M."/>
        </authorList>
    </citation>
    <scope>NUCLEOTIDE SEQUENCE</scope>
    <source>
        <strain evidence="1">MEBiC13594</strain>
    </source>
</reference>
<sequence length="129" mass="14821">MGDHTLTNEKYPKADTNTLDFLKKNVFNVTEISRTKKLSEILDRFSNGVSDEIFVIQNAKKKDALAVIIDLDYFKQLLQIKEVVESALDRIVMEDAQARKDKPANQTLSDVFDEEDINVDELMKLLKKD</sequence>